<reference evidence="1" key="1">
    <citation type="submission" date="2021-06" db="EMBL/GenBank/DDBJ databases">
        <authorList>
            <person name="Hodson N. C."/>
            <person name="Mongue J. A."/>
            <person name="Jaron S. K."/>
        </authorList>
    </citation>
    <scope>NUCLEOTIDE SEQUENCE</scope>
</reference>
<dbReference type="EMBL" id="CAJVCH010236799">
    <property type="protein sequence ID" value="CAG7732755.1"/>
    <property type="molecule type" value="Genomic_DNA"/>
</dbReference>
<dbReference type="AlphaFoldDB" id="A0A8J2P5N1"/>
<proteinExistence type="predicted"/>
<name>A0A8J2P5N1_9HEXA</name>
<feature type="non-terminal residue" evidence="1">
    <location>
        <position position="1"/>
    </location>
</feature>
<sequence>NSSSKPNQAKVDLLALKLY</sequence>
<dbReference type="EMBL" id="CAJVCH010288980">
    <property type="protein sequence ID" value="CAG7785099.1"/>
    <property type="molecule type" value="Genomic_DNA"/>
</dbReference>
<keyword evidence="3" id="KW-1185">Reference proteome</keyword>
<evidence type="ECO:0000313" key="2">
    <source>
        <dbReference type="EMBL" id="CAG7785099.1"/>
    </source>
</evidence>
<dbReference type="Proteomes" id="UP000708208">
    <property type="component" value="Unassembled WGS sequence"/>
</dbReference>
<accession>A0A8J2P5N1</accession>
<evidence type="ECO:0000313" key="1">
    <source>
        <dbReference type="EMBL" id="CAG7732755.1"/>
    </source>
</evidence>
<gene>
    <name evidence="1" type="ORF">AFUS01_LOCUS21245</name>
    <name evidence="2" type="ORF">AFUS01_LOCUS23746</name>
</gene>
<evidence type="ECO:0000313" key="3">
    <source>
        <dbReference type="Proteomes" id="UP000708208"/>
    </source>
</evidence>
<comment type="caution">
    <text evidence="1">The sequence shown here is derived from an EMBL/GenBank/DDBJ whole genome shotgun (WGS) entry which is preliminary data.</text>
</comment>
<protein>
    <submittedName>
        <fullName evidence="1">Uncharacterized protein</fullName>
    </submittedName>
</protein>
<organism evidence="1 3">
    <name type="scientific">Allacma fusca</name>
    <dbReference type="NCBI Taxonomy" id="39272"/>
    <lineage>
        <taxon>Eukaryota</taxon>
        <taxon>Metazoa</taxon>
        <taxon>Ecdysozoa</taxon>
        <taxon>Arthropoda</taxon>
        <taxon>Hexapoda</taxon>
        <taxon>Collembola</taxon>
        <taxon>Symphypleona</taxon>
        <taxon>Sminthuridae</taxon>
        <taxon>Allacma</taxon>
    </lineage>
</organism>